<protein>
    <recommendedName>
        <fullName evidence="10">HAUS augmin-like complex subunit 3 N-terminal domain-containing protein</fullName>
    </recommendedName>
</protein>
<keyword evidence="8" id="KW-0206">Cytoskeleton</keyword>
<keyword evidence="9" id="KW-0131">Cell cycle</keyword>
<dbReference type="Pfam" id="PF14932">
    <property type="entry name" value="HAUS-augmin3"/>
    <property type="match status" value="1"/>
</dbReference>
<keyword evidence="6" id="KW-0498">Mitosis</keyword>
<keyword evidence="7" id="KW-0175">Coiled coil</keyword>
<keyword evidence="5" id="KW-0493">Microtubule</keyword>
<dbReference type="GO" id="GO:0051225">
    <property type="term" value="P:spindle assembly"/>
    <property type="evidence" value="ECO:0007669"/>
    <property type="project" value="InterPro"/>
</dbReference>
<dbReference type="EMBL" id="JABFUD020000025">
    <property type="protein sequence ID" value="KAI5059234.1"/>
    <property type="molecule type" value="Genomic_DNA"/>
</dbReference>
<comment type="similarity">
    <text evidence="2">Belongs to the HAUS3 family.</text>
</comment>
<organism evidence="11 12">
    <name type="scientific">Adiantum capillus-veneris</name>
    <name type="common">Maidenhair fern</name>
    <dbReference type="NCBI Taxonomy" id="13818"/>
    <lineage>
        <taxon>Eukaryota</taxon>
        <taxon>Viridiplantae</taxon>
        <taxon>Streptophyta</taxon>
        <taxon>Embryophyta</taxon>
        <taxon>Tracheophyta</taxon>
        <taxon>Polypodiopsida</taxon>
        <taxon>Polypodiidae</taxon>
        <taxon>Polypodiales</taxon>
        <taxon>Pteridineae</taxon>
        <taxon>Pteridaceae</taxon>
        <taxon>Vittarioideae</taxon>
        <taxon>Adiantum</taxon>
    </lineage>
</organism>
<dbReference type="OrthoDB" id="2159690at2759"/>
<evidence type="ECO:0000256" key="8">
    <source>
        <dbReference type="ARBA" id="ARBA00023212"/>
    </source>
</evidence>
<dbReference type="GO" id="GO:0031023">
    <property type="term" value="P:microtubule organizing center organization"/>
    <property type="evidence" value="ECO:0007669"/>
    <property type="project" value="TreeGrafter"/>
</dbReference>
<evidence type="ECO:0000313" key="12">
    <source>
        <dbReference type="Proteomes" id="UP000886520"/>
    </source>
</evidence>
<evidence type="ECO:0000256" key="7">
    <source>
        <dbReference type="ARBA" id="ARBA00023054"/>
    </source>
</evidence>
<evidence type="ECO:0000313" key="11">
    <source>
        <dbReference type="EMBL" id="KAI5059234.1"/>
    </source>
</evidence>
<evidence type="ECO:0000256" key="3">
    <source>
        <dbReference type="ARBA" id="ARBA00022490"/>
    </source>
</evidence>
<comment type="caution">
    <text evidence="11">The sequence shown here is derived from an EMBL/GenBank/DDBJ whole genome shotgun (WGS) entry which is preliminary data.</text>
</comment>
<reference evidence="11" key="1">
    <citation type="submission" date="2021-01" db="EMBL/GenBank/DDBJ databases">
        <title>Adiantum capillus-veneris genome.</title>
        <authorList>
            <person name="Fang Y."/>
            <person name="Liao Q."/>
        </authorList>
    </citation>
    <scope>NUCLEOTIDE SEQUENCE</scope>
    <source>
        <strain evidence="11">H3</strain>
        <tissue evidence="11">Leaf</tissue>
    </source>
</reference>
<keyword evidence="3" id="KW-0963">Cytoplasm</keyword>
<evidence type="ECO:0000256" key="1">
    <source>
        <dbReference type="ARBA" id="ARBA00004186"/>
    </source>
</evidence>
<dbReference type="InterPro" id="IPR026206">
    <property type="entry name" value="HAUS3"/>
</dbReference>
<dbReference type="InterPro" id="IPR032733">
    <property type="entry name" value="HAUS3_N"/>
</dbReference>
<name>A0A9D4U2B4_ADICA</name>
<dbReference type="PANTHER" id="PTHR19378:SF0">
    <property type="entry name" value="HAUS AUGMIN-LIKE COMPLEX SUBUNIT 3"/>
    <property type="match status" value="1"/>
</dbReference>
<proteinExistence type="inferred from homology"/>
<dbReference type="PANTHER" id="PTHR19378">
    <property type="entry name" value="GOLGIN- RELATED"/>
    <property type="match status" value="1"/>
</dbReference>
<evidence type="ECO:0000256" key="4">
    <source>
        <dbReference type="ARBA" id="ARBA00022618"/>
    </source>
</evidence>
<gene>
    <name evidence="11" type="ORF">GOP47_0025553</name>
</gene>
<dbReference type="AlphaFoldDB" id="A0A9D4U2B4"/>
<dbReference type="GO" id="GO:0072686">
    <property type="term" value="C:mitotic spindle"/>
    <property type="evidence" value="ECO:0007669"/>
    <property type="project" value="TreeGrafter"/>
</dbReference>
<dbReference type="Proteomes" id="UP000886520">
    <property type="component" value="Chromosome 25"/>
</dbReference>
<keyword evidence="4" id="KW-0132">Cell division</keyword>
<evidence type="ECO:0000256" key="6">
    <source>
        <dbReference type="ARBA" id="ARBA00022776"/>
    </source>
</evidence>
<sequence>MQGSCLVYQELLVDGRLLEGDDLDFAYDSISAFSSQKSNQEAVLGAEESLKEIRDTTTSFKSEAADLQKRIHRLQLQLNVLTGQASALIQGRRARSAAALSASEQLLLVEEKLASKNLEVSSVVEKIAASAQELAHYHSGEEEGVYISFMDLESYTLQDLSCTRELNHWFVKNFDMGPSRLVAEEGKSKCTWVSLDDVTNRFGRGDSEKLYQNRVIELQRLRSIFGISERQWVEAQVENSKQQAVLTAANIQFSADEAHVHSDLHLLRRRNVEIGNELYTLLQKEEKLLSEVIPKLCSELAQLQDTYILQGDYDLKVMRQEFYISQQKQFITHLVNQLARHRFLQVACQLERKTMNGANELLRVIEAELVSFSQVISSRVDKCLALIQAGAEVQEQGAVDDGDTLLHQVRDLLVIHANNQGSVPVYVSAPGLVQQINNLQAELQHQKLELSTSLLEEKIKCINELCEIIQRLQQLLFASSTTAQPVLSPWPLMKELADMEKVNSQLSIALEEVTREHREKAEIVKHHPHEVGRERQVFVDFFCGPDRLRNQVRELTARVKALQG</sequence>
<dbReference type="GO" id="GO:0005874">
    <property type="term" value="C:microtubule"/>
    <property type="evidence" value="ECO:0007669"/>
    <property type="project" value="UniProtKB-KW"/>
</dbReference>
<evidence type="ECO:0000256" key="9">
    <source>
        <dbReference type="ARBA" id="ARBA00023306"/>
    </source>
</evidence>
<evidence type="ECO:0000256" key="2">
    <source>
        <dbReference type="ARBA" id="ARBA00009645"/>
    </source>
</evidence>
<dbReference type="GO" id="GO:0070652">
    <property type="term" value="C:HAUS complex"/>
    <property type="evidence" value="ECO:0007669"/>
    <property type="project" value="InterPro"/>
</dbReference>
<evidence type="ECO:0000256" key="5">
    <source>
        <dbReference type="ARBA" id="ARBA00022701"/>
    </source>
</evidence>
<dbReference type="GO" id="GO:0051301">
    <property type="term" value="P:cell division"/>
    <property type="evidence" value="ECO:0007669"/>
    <property type="project" value="UniProtKB-KW"/>
</dbReference>
<dbReference type="GO" id="GO:0005815">
    <property type="term" value="C:microtubule organizing center"/>
    <property type="evidence" value="ECO:0007669"/>
    <property type="project" value="TreeGrafter"/>
</dbReference>
<feature type="domain" description="HAUS augmin-like complex subunit 3 N-terminal" evidence="10">
    <location>
        <begin position="8"/>
        <end position="238"/>
    </location>
</feature>
<keyword evidence="12" id="KW-1185">Reference proteome</keyword>
<comment type="subcellular location">
    <subcellularLocation>
        <location evidence="1">Cytoplasm</location>
        <location evidence="1">Cytoskeleton</location>
        <location evidence="1">Spindle</location>
    </subcellularLocation>
</comment>
<accession>A0A9D4U2B4</accession>
<evidence type="ECO:0000259" key="10">
    <source>
        <dbReference type="Pfam" id="PF14932"/>
    </source>
</evidence>